<evidence type="ECO:0000313" key="2">
    <source>
        <dbReference type="EMBL" id="KAF0720758.1"/>
    </source>
</evidence>
<keyword evidence="4" id="KW-1185">Reference proteome</keyword>
<sequence length="360" mass="40430">MANVHASQLKSPPKRSLERPDDNDVKKVRTASHGKRVKFVDAKVVLYHKDLPPVTRFGGLHAPKSAAHVDDERKGRELTEEMSLAQVHAAELREMIQHLGCGIEPLCKCNDSGDSLRAQFRLMQEIHAEAIMEFGDFTRDVLGNNEGASPWLARKDMSGFEGMGYTFGHRFVTIEQYIATLEDTKLVHVLKDHQVSVPPFVIPKSGKRVPVSRLVALHFLNGGRTLDQLTLDELKLECMLRNMTEVASSRKHKKSQLVRILKPIFEEEYLTRQAEMEQREQMEFLVSNLLREAAESKMMLCVAKTLHRRLDQAPDTTSKGEEGAVAPTATELSTLFAKLVGAKHPEANCVHCVHQPNTSN</sequence>
<evidence type="ECO:0000256" key="1">
    <source>
        <dbReference type="SAM" id="MobiDB-lite"/>
    </source>
</evidence>
<feature type="compositionally biased region" description="Basic and acidic residues" evidence="1">
    <location>
        <begin position="15"/>
        <end position="27"/>
    </location>
</feature>
<dbReference type="Proteomes" id="UP000332933">
    <property type="component" value="Unassembled WGS sequence"/>
</dbReference>
<proteinExistence type="predicted"/>
<accession>A0A485K6I5</accession>
<dbReference type="OrthoDB" id="73300at2759"/>
<name>A0A485K6I5_9STRA</name>
<gene>
    <name evidence="3" type="primary">Aste57867_37</name>
    <name evidence="2" type="ORF">As57867_000037</name>
    <name evidence="3" type="ORF">ASTE57867_37</name>
</gene>
<dbReference type="AlphaFoldDB" id="A0A485K6I5"/>
<dbReference type="EMBL" id="VJMH01000002">
    <property type="protein sequence ID" value="KAF0720758.1"/>
    <property type="molecule type" value="Genomic_DNA"/>
</dbReference>
<feature type="region of interest" description="Disordered" evidence="1">
    <location>
        <begin position="1"/>
        <end position="29"/>
    </location>
</feature>
<organism evidence="3 4">
    <name type="scientific">Aphanomyces stellatus</name>
    <dbReference type="NCBI Taxonomy" id="120398"/>
    <lineage>
        <taxon>Eukaryota</taxon>
        <taxon>Sar</taxon>
        <taxon>Stramenopiles</taxon>
        <taxon>Oomycota</taxon>
        <taxon>Saprolegniomycetes</taxon>
        <taxon>Saprolegniales</taxon>
        <taxon>Verrucalvaceae</taxon>
        <taxon>Aphanomyces</taxon>
    </lineage>
</organism>
<dbReference type="EMBL" id="CAADRA010000002">
    <property type="protein sequence ID" value="VFT77263.1"/>
    <property type="molecule type" value="Genomic_DNA"/>
</dbReference>
<reference evidence="3 4" key="1">
    <citation type="submission" date="2019-03" db="EMBL/GenBank/DDBJ databases">
        <authorList>
            <person name="Gaulin E."/>
            <person name="Dumas B."/>
        </authorList>
    </citation>
    <scope>NUCLEOTIDE SEQUENCE [LARGE SCALE GENOMIC DNA]</scope>
    <source>
        <strain evidence="3">CBS 568.67</strain>
    </source>
</reference>
<evidence type="ECO:0000313" key="3">
    <source>
        <dbReference type="EMBL" id="VFT77263.1"/>
    </source>
</evidence>
<feature type="compositionally biased region" description="Polar residues" evidence="1">
    <location>
        <begin position="1"/>
        <end position="10"/>
    </location>
</feature>
<reference evidence="2" key="2">
    <citation type="submission" date="2019-06" db="EMBL/GenBank/DDBJ databases">
        <title>Genomics analysis of Aphanomyces spp. identifies a new class of oomycete effector associated with host adaptation.</title>
        <authorList>
            <person name="Gaulin E."/>
        </authorList>
    </citation>
    <scope>NUCLEOTIDE SEQUENCE</scope>
    <source>
        <strain evidence="2">CBS 578.67</strain>
    </source>
</reference>
<evidence type="ECO:0000313" key="4">
    <source>
        <dbReference type="Proteomes" id="UP000332933"/>
    </source>
</evidence>
<protein>
    <submittedName>
        <fullName evidence="3">Aste57867_37 protein</fullName>
    </submittedName>
</protein>